<evidence type="ECO:0000313" key="1">
    <source>
        <dbReference type="EMBL" id="SQH73811.1"/>
    </source>
</evidence>
<gene>
    <name evidence="1" type="ORF">NCTC12858_01684</name>
</gene>
<protein>
    <submittedName>
        <fullName evidence="1">Uncharacterized protein</fullName>
    </submittedName>
</protein>
<dbReference type="Proteomes" id="UP000249300">
    <property type="component" value="Chromosome 1"/>
</dbReference>
<dbReference type="AlphaFoldDB" id="A0A2X4SVP6"/>
<reference evidence="1 2" key="1">
    <citation type="submission" date="2018-06" db="EMBL/GenBank/DDBJ databases">
        <authorList>
            <consortium name="Pathogen Informatics"/>
            <person name="Doyle S."/>
        </authorList>
    </citation>
    <scope>NUCLEOTIDE SEQUENCE [LARGE SCALE GENOMIC DNA]</scope>
    <source>
        <strain evidence="1 2">NCTC12858</strain>
    </source>
</reference>
<dbReference type="KEGG" id="pcre:NCTC12858_01684"/>
<name>A0A2X4SVP6_9PORP</name>
<keyword evidence="2" id="KW-1185">Reference proteome</keyword>
<sequence>MIFFSLEYSSVSISLALLAKLYVDMDQIATKTLSYLGI</sequence>
<evidence type="ECO:0000313" key="2">
    <source>
        <dbReference type="Proteomes" id="UP000249300"/>
    </source>
</evidence>
<proteinExistence type="predicted"/>
<accession>A0A2X4SVP6</accession>
<dbReference type="EMBL" id="LS483447">
    <property type="protein sequence ID" value="SQH73811.1"/>
    <property type="molecule type" value="Genomic_DNA"/>
</dbReference>
<organism evidence="1 2">
    <name type="scientific">Porphyromonas crevioricanis</name>
    <dbReference type="NCBI Taxonomy" id="393921"/>
    <lineage>
        <taxon>Bacteria</taxon>
        <taxon>Pseudomonadati</taxon>
        <taxon>Bacteroidota</taxon>
        <taxon>Bacteroidia</taxon>
        <taxon>Bacteroidales</taxon>
        <taxon>Porphyromonadaceae</taxon>
        <taxon>Porphyromonas</taxon>
    </lineage>
</organism>